<feature type="compositionally biased region" description="Low complexity" evidence="1">
    <location>
        <begin position="201"/>
        <end position="217"/>
    </location>
</feature>
<dbReference type="OrthoDB" id="5430106at2759"/>
<feature type="compositionally biased region" description="Low complexity" evidence="1">
    <location>
        <begin position="388"/>
        <end position="411"/>
    </location>
</feature>
<feature type="region of interest" description="Disordered" evidence="1">
    <location>
        <begin position="1"/>
        <end position="463"/>
    </location>
</feature>
<proteinExistence type="predicted"/>
<feature type="compositionally biased region" description="Low complexity" evidence="1">
    <location>
        <begin position="315"/>
        <end position="335"/>
    </location>
</feature>
<accession>A0A6A6GPL4</accession>
<reference evidence="3" key="1">
    <citation type="journal article" date="2020" name="Stud. Mycol.">
        <title>101 Dothideomycetes genomes: A test case for predicting lifestyles and emergence of pathogens.</title>
        <authorList>
            <person name="Haridas S."/>
            <person name="Albert R."/>
            <person name="Binder M."/>
            <person name="Bloem J."/>
            <person name="LaButti K."/>
            <person name="Salamov A."/>
            <person name="Andreopoulos B."/>
            <person name="Baker S."/>
            <person name="Barry K."/>
            <person name="Bills G."/>
            <person name="Bluhm B."/>
            <person name="Cannon C."/>
            <person name="Castanera R."/>
            <person name="Culley D."/>
            <person name="Daum C."/>
            <person name="Ezra D."/>
            <person name="Gonzalez J."/>
            <person name="Henrissat B."/>
            <person name="Kuo A."/>
            <person name="Liang C."/>
            <person name="Lipzen A."/>
            <person name="Lutzoni F."/>
            <person name="Magnuson J."/>
            <person name="Mondo S."/>
            <person name="Nolan M."/>
            <person name="Ohm R."/>
            <person name="Pangilinan J."/>
            <person name="Park H.-J."/>
            <person name="Ramirez L."/>
            <person name="Alfaro M."/>
            <person name="Sun H."/>
            <person name="Tritt A."/>
            <person name="Yoshinaga Y."/>
            <person name="Zwiers L.-H."/>
            <person name="Turgeon B."/>
            <person name="Goodwin S."/>
            <person name="Spatafora J."/>
            <person name="Crous P."/>
            <person name="Grigoriev I."/>
        </authorList>
    </citation>
    <scope>NUCLEOTIDE SEQUENCE [LARGE SCALE GENOMIC DNA]</scope>
    <source>
        <strain evidence="3">CECT 20119</strain>
    </source>
</reference>
<evidence type="ECO:0000313" key="3">
    <source>
        <dbReference type="Proteomes" id="UP000799538"/>
    </source>
</evidence>
<organism evidence="2 3">
    <name type="scientific">Elsinoe ampelina</name>
    <dbReference type="NCBI Taxonomy" id="302913"/>
    <lineage>
        <taxon>Eukaryota</taxon>
        <taxon>Fungi</taxon>
        <taxon>Dikarya</taxon>
        <taxon>Ascomycota</taxon>
        <taxon>Pezizomycotina</taxon>
        <taxon>Dothideomycetes</taxon>
        <taxon>Dothideomycetidae</taxon>
        <taxon>Myriangiales</taxon>
        <taxon>Elsinoaceae</taxon>
        <taxon>Elsinoe</taxon>
    </lineage>
</organism>
<keyword evidence="3" id="KW-1185">Reference proteome</keyword>
<sequence>MPTDTSTSSTSIKRLSGSKEHSQSTAVSHSPGDGHGHAHKSGSHKHQRHVVGHGRLGARNPSVGRNLSKINILAANSDEGSRKDSNATPISPRHPRPGMKRNQSLALMPKNASHTGLRKNHSSGHLVRNSSAKHLSRSHKSEYNRTNSSHSDKKTKRKNSPPPNGRQAAVHFDMGDDDDDDDAEEMEGVDDGWTEESASQSPSTTRDNTRSNTRNNSVILDPNENPYNKDQDQEEKPPDEEDDDPDDAVTHQQGGEVQPPASHDFATQSATPKSLHARKSSYHDSAAAKPPDAEAIAKRLLQRGNSRQFAAPQISDVSATAYSDTSTADSSAANSKILVPHINTRDTTSMPSPTPVSALKPGSSGSTPLVSRFIDPSANGSKDSTPLSPSHIRPTSSSRPTTGSSSKSSPTKRAPEDRSTRDKSDMRRNQSTPSFGLGMSNGYDANSGLASGATTPGAPTRSRIEQKMWLARGLSNLEANSQSQSNLAGMVPGGRRGGAAAQQSERVEKELACVRRYRPVIEEGIARVRRVKGGPLAGVDLEGLVPSSASGVGGQGPGRRSVESTRRSKSGATTPAARSRAVSPISGRTSLGEGEWDGERIEDLEELTLGVRRRMWELMEGEVEDGD</sequence>
<feature type="compositionally biased region" description="Acidic residues" evidence="1">
    <location>
        <begin position="175"/>
        <end position="194"/>
    </location>
</feature>
<evidence type="ECO:0000256" key="1">
    <source>
        <dbReference type="SAM" id="MobiDB-lite"/>
    </source>
</evidence>
<dbReference type="EMBL" id="ML992501">
    <property type="protein sequence ID" value="KAF2227641.1"/>
    <property type="molecule type" value="Genomic_DNA"/>
</dbReference>
<gene>
    <name evidence="2" type="ORF">BDZ85DRAFT_277526</name>
</gene>
<feature type="compositionally biased region" description="Basic and acidic residues" evidence="1">
    <location>
        <begin position="413"/>
        <end position="428"/>
    </location>
</feature>
<feature type="compositionally biased region" description="Acidic residues" evidence="1">
    <location>
        <begin position="237"/>
        <end position="247"/>
    </location>
</feature>
<dbReference type="Proteomes" id="UP000799538">
    <property type="component" value="Unassembled WGS sequence"/>
</dbReference>
<feature type="compositionally biased region" description="Polar residues" evidence="1">
    <location>
        <begin position="378"/>
        <end position="387"/>
    </location>
</feature>
<feature type="region of interest" description="Disordered" evidence="1">
    <location>
        <begin position="480"/>
        <end position="504"/>
    </location>
</feature>
<feature type="compositionally biased region" description="Basic and acidic residues" evidence="1">
    <location>
        <begin position="227"/>
        <end position="236"/>
    </location>
</feature>
<feature type="compositionally biased region" description="Polar residues" evidence="1">
    <location>
        <begin position="1"/>
        <end position="13"/>
    </location>
</feature>
<evidence type="ECO:0000313" key="2">
    <source>
        <dbReference type="EMBL" id="KAF2227641.1"/>
    </source>
</evidence>
<name>A0A6A6GPL4_9PEZI</name>
<feature type="region of interest" description="Disordered" evidence="1">
    <location>
        <begin position="544"/>
        <end position="598"/>
    </location>
</feature>
<dbReference type="AlphaFoldDB" id="A0A6A6GPL4"/>
<feature type="compositionally biased region" description="Basic residues" evidence="1">
    <location>
        <begin position="37"/>
        <end position="52"/>
    </location>
</feature>
<protein>
    <submittedName>
        <fullName evidence="2">Uncharacterized protein</fullName>
    </submittedName>
</protein>